<feature type="binding site" evidence="2">
    <location>
        <position position="142"/>
    </location>
    <ligand>
        <name>Mn(2+)</name>
        <dbReference type="ChEBI" id="CHEBI:29035"/>
        <label>2</label>
    </ligand>
</feature>
<gene>
    <name evidence="4" type="ORF">NKG59_03255</name>
</gene>
<dbReference type="GO" id="GO:0050118">
    <property type="term" value="F:N-acetyldiaminopimelate deacetylase activity"/>
    <property type="evidence" value="ECO:0007669"/>
    <property type="project" value="UniProtKB-ARBA"/>
</dbReference>
<dbReference type="GO" id="GO:0046872">
    <property type="term" value="F:metal ion binding"/>
    <property type="evidence" value="ECO:0007669"/>
    <property type="project" value="UniProtKB-KW"/>
</dbReference>
<dbReference type="GO" id="GO:0019877">
    <property type="term" value="P:diaminopimelate biosynthetic process"/>
    <property type="evidence" value="ECO:0007669"/>
    <property type="project" value="UniProtKB-ARBA"/>
</dbReference>
<protein>
    <submittedName>
        <fullName evidence="4">M20 family metallopeptidase</fullName>
    </submittedName>
</protein>
<dbReference type="Pfam" id="PF07687">
    <property type="entry name" value="M20_dimer"/>
    <property type="match status" value="1"/>
</dbReference>
<feature type="binding site" evidence="2">
    <location>
        <position position="109"/>
    </location>
    <ligand>
        <name>Mn(2+)</name>
        <dbReference type="ChEBI" id="CHEBI:29035"/>
        <label>2</label>
    </ligand>
</feature>
<feature type="binding site" evidence="2">
    <location>
        <position position="168"/>
    </location>
    <ligand>
        <name>Mn(2+)</name>
        <dbReference type="ChEBI" id="CHEBI:29035"/>
        <label>2</label>
    </ligand>
</feature>
<organism evidence="4 5">
    <name type="scientific">Ralstonia chuxiongensis</name>
    <dbReference type="NCBI Taxonomy" id="2957504"/>
    <lineage>
        <taxon>Bacteria</taxon>
        <taxon>Pseudomonadati</taxon>
        <taxon>Pseudomonadota</taxon>
        <taxon>Betaproteobacteria</taxon>
        <taxon>Burkholderiales</taxon>
        <taxon>Burkholderiaceae</taxon>
        <taxon>Ralstonia</taxon>
    </lineage>
</organism>
<dbReference type="InterPro" id="IPR036264">
    <property type="entry name" value="Bact_exopeptidase_dim_dom"/>
</dbReference>
<dbReference type="Proteomes" id="UP001162793">
    <property type="component" value="Unassembled WGS sequence"/>
</dbReference>
<dbReference type="InterPro" id="IPR017439">
    <property type="entry name" value="Amidohydrolase"/>
</dbReference>
<comment type="cofactor">
    <cofactor evidence="2">
        <name>Mn(2+)</name>
        <dbReference type="ChEBI" id="CHEBI:29035"/>
    </cofactor>
    <text evidence="2">The Mn(2+) ion enhances activity.</text>
</comment>
<dbReference type="Gene3D" id="3.40.630.10">
    <property type="entry name" value="Zn peptidases"/>
    <property type="match status" value="1"/>
</dbReference>
<dbReference type="Pfam" id="PF01546">
    <property type="entry name" value="Peptidase_M20"/>
    <property type="match status" value="1"/>
</dbReference>
<dbReference type="InterPro" id="IPR002933">
    <property type="entry name" value="Peptidase_M20"/>
</dbReference>
<evidence type="ECO:0000259" key="3">
    <source>
        <dbReference type="Pfam" id="PF07687"/>
    </source>
</evidence>
<reference evidence="5" key="1">
    <citation type="journal article" date="2023" name="Front. Microbiol.">
        <title>Ralstonia chuxiongensis sp. nov., Ralstonia mojiangensis sp. nov., and Ralstonia soli sp. nov., isolated from tobacco fields, are three novel species in the family Burkholderiaceae.</title>
        <authorList>
            <person name="Lu C.H."/>
            <person name="Zhang Y.Y."/>
            <person name="Jiang N."/>
            <person name="Chen W."/>
            <person name="Shao X."/>
            <person name="Zhao Z.M."/>
            <person name="Lu W.L."/>
            <person name="Hu X."/>
            <person name="Xi Y.X."/>
            <person name="Zou S.Y."/>
            <person name="Wei Q.J."/>
            <person name="Lin Z.L."/>
            <person name="Gong L."/>
            <person name="Gai X.T."/>
            <person name="Zhang L.Q."/>
            <person name="Li J.Y."/>
            <person name="Jin Y."/>
            <person name="Xia Z.Y."/>
        </authorList>
    </citation>
    <scope>NUCLEOTIDE SEQUENCE [LARGE SCALE GENOMIC DNA]</scope>
    <source>
        <strain evidence="5">21YRMH01-3</strain>
    </source>
</reference>
<dbReference type="SUPFAM" id="SSF53187">
    <property type="entry name" value="Zn-dependent exopeptidases"/>
    <property type="match status" value="1"/>
</dbReference>
<dbReference type="PANTHER" id="PTHR11014">
    <property type="entry name" value="PEPTIDASE M20 FAMILY MEMBER"/>
    <property type="match status" value="1"/>
</dbReference>
<evidence type="ECO:0000256" key="2">
    <source>
        <dbReference type="PIRSR" id="PIRSR005962-1"/>
    </source>
</evidence>
<dbReference type="SUPFAM" id="SSF55031">
    <property type="entry name" value="Bacterial exopeptidase dimerisation domain"/>
    <property type="match status" value="1"/>
</dbReference>
<keyword evidence="2" id="KW-0464">Manganese</keyword>
<dbReference type="FunFam" id="3.30.70.360:FF:000001">
    <property type="entry name" value="N-acetyldiaminopimelate deacetylase"/>
    <property type="match status" value="1"/>
</dbReference>
<dbReference type="RefSeq" id="WP_253535221.1">
    <property type="nucleotide sequence ID" value="NZ_JAMYWC010000001.1"/>
</dbReference>
<comment type="caution">
    <text evidence="4">The sequence shown here is derived from an EMBL/GenBank/DDBJ whole genome shotgun (WGS) entry which is preliminary data.</text>
</comment>
<dbReference type="EMBL" id="JAMYWC010000001">
    <property type="protein sequence ID" value="MCP1171358.1"/>
    <property type="molecule type" value="Genomic_DNA"/>
</dbReference>
<keyword evidence="2" id="KW-0479">Metal-binding</keyword>
<evidence type="ECO:0000313" key="5">
    <source>
        <dbReference type="Proteomes" id="UP001162793"/>
    </source>
</evidence>
<name>A0AA42BGT9_9RALS</name>
<accession>A0AA42BGT9</accession>
<feature type="binding site" evidence="2">
    <location>
        <position position="369"/>
    </location>
    <ligand>
        <name>Mn(2+)</name>
        <dbReference type="ChEBI" id="CHEBI:29035"/>
        <label>2</label>
    </ligand>
</feature>
<keyword evidence="1" id="KW-0378">Hydrolase</keyword>
<feature type="domain" description="Peptidase M20 dimerisation" evidence="3">
    <location>
        <begin position="192"/>
        <end position="288"/>
    </location>
</feature>
<dbReference type="InterPro" id="IPR011650">
    <property type="entry name" value="Peptidase_M20_dimer"/>
</dbReference>
<dbReference type="PIRSF" id="PIRSF005962">
    <property type="entry name" value="Pept_M20D_amidohydro"/>
    <property type="match status" value="1"/>
</dbReference>
<feature type="binding site" evidence="2">
    <location>
        <position position="107"/>
    </location>
    <ligand>
        <name>Mn(2+)</name>
        <dbReference type="ChEBI" id="CHEBI:29035"/>
        <label>2</label>
    </ligand>
</feature>
<proteinExistence type="predicted"/>
<dbReference type="NCBIfam" id="TIGR01891">
    <property type="entry name" value="amidohydrolases"/>
    <property type="match status" value="1"/>
</dbReference>
<sequence length="399" mass="42398">MYLDPNSPSIPQALHVGADRFAELRHRIHANPELGADVPHTSQLVAGLLREWGYDVHSVGGHGLVGQLKVGNGKRTIGLRADMDALPMQERTGLPYASQVDGRMHACGHDGHTATLLAAAEHLAATRNFNGTLNLIFQPDEEGLSGAVAMMEDGLFERFPCDGIYAFHNAPGLPLGVAVVQSGPLGGSSDRVAVTFSGRGGHGAMPNLAVDPTLALAATVVALQGIVSRNVAPVDAAVISVGQMQAGTTHNIIPETAMLKLSVRATKPEVRELLETRIREVITHQAASYGVRAEIVYERLVPAICNTPEQTAIAHRAVASVLGEERVIQVPPSSQMGSEDFAWMLEKRPGCYFALGNGLGGQWVGCSLHNDGYDFNDKLIPIGAACWVALVEDQLRAEG</sequence>
<evidence type="ECO:0000313" key="4">
    <source>
        <dbReference type="EMBL" id="MCP1171358.1"/>
    </source>
</evidence>
<keyword evidence="5" id="KW-1185">Reference proteome</keyword>
<dbReference type="PANTHER" id="PTHR11014:SF63">
    <property type="entry name" value="METALLOPEPTIDASE, PUTATIVE (AFU_ORTHOLOGUE AFUA_6G09600)-RELATED"/>
    <property type="match status" value="1"/>
</dbReference>
<dbReference type="CDD" id="cd05666">
    <property type="entry name" value="M20_Acy1-like"/>
    <property type="match status" value="1"/>
</dbReference>
<dbReference type="AlphaFoldDB" id="A0AA42BGT9"/>
<evidence type="ECO:0000256" key="1">
    <source>
        <dbReference type="ARBA" id="ARBA00022801"/>
    </source>
</evidence>
<dbReference type="Gene3D" id="3.30.70.360">
    <property type="match status" value="1"/>
</dbReference>